<keyword evidence="2" id="KW-0808">Transferase</keyword>
<dbReference type="Pfam" id="PF19087">
    <property type="entry name" value="DUF5776"/>
    <property type="match status" value="1"/>
</dbReference>
<sequence>DSTEVDAVNLVKLSDESVTQEVTFEQQDNQLWIPSDALNVDFDFNLQVIYDHYKPFLVHMMLPSIMENHALKRQGQKVEFVSTQQEQASSAEPNEVDTTKYYAENPGEVWATKKFKVYGDTEFTQEQAQSMEVGEVFNVSEIQY</sequence>
<feature type="non-terminal residue" evidence="2">
    <location>
        <position position="144"/>
    </location>
</feature>
<evidence type="ECO:0000259" key="1">
    <source>
        <dbReference type="Pfam" id="PF19087"/>
    </source>
</evidence>
<dbReference type="InterPro" id="IPR044081">
    <property type="entry name" value="DUF5776"/>
</dbReference>
<gene>
    <name evidence="2" type="ORF">BUZ61_18500</name>
</gene>
<comment type="caution">
    <text evidence="2">The sequence shown here is derived from an EMBL/GenBank/DDBJ whole genome shotgun (WGS) entry which is preliminary data.</text>
</comment>
<evidence type="ECO:0000313" key="2">
    <source>
        <dbReference type="EMBL" id="PTK39186.1"/>
    </source>
</evidence>
<reference evidence="2 3" key="1">
    <citation type="journal article" date="2016" name="Front. Microbiol.">
        <title>Comprehensive Phylogenetic Analysis of Bovine Non-aureus Staphylococci Species Based on Whole-Genome Sequencing.</title>
        <authorList>
            <person name="Naushad S."/>
            <person name="Barkema H.W."/>
            <person name="Luby C."/>
            <person name="Condas L.A."/>
            <person name="Nobrega D.B."/>
            <person name="Carson D.A."/>
            <person name="De Buck J."/>
        </authorList>
    </citation>
    <scope>NUCLEOTIDE SEQUENCE [LARGE SCALE GENOMIC DNA]</scope>
    <source>
        <strain evidence="2 3">SNUC 4337</strain>
    </source>
</reference>
<dbReference type="AlphaFoldDB" id="A0A2T4S2P4"/>
<dbReference type="Proteomes" id="UP000240400">
    <property type="component" value="Unassembled WGS sequence"/>
</dbReference>
<proteinExistence type="predicted"/>
<organism evidence="2 3">
    <name type="scientific">Staphylococcus nepalensis</name>
    <dbReference type="NCBI Taxonomy" id="214473"/>
    <lineage>
        <taxon>Bacteria</taxon>
        <taxon>Bacillati</taxon>
        <taxon>Bacillota</taxon>
        <taxon>Bacilli</taxon>
        <taxon>Bacillales</taxon>
        <taxon>Staphylococcaceae</taxon>
        <taxon>Staphylococcus</taxon>
    </lineage>
</organism>
<protein>
    <submittedName>
        <fullName evidence="2">Glycosyl transferase</fullName>
    </submittedName>
</protein>
<dbReference type="EMBL" id="PZHR01001010">
    <property type="protein sequence ID" value="PTK39186.1"/>
    <property type="molecule type" value="Genomic_DNA"/>
</dbReference>
<feature type="domain" description="DUF5776" evidence="1">
    <location>
        <begin position="101"/>
        <end position="144"/>
    </location>
</feature>
<name>A0A2T4S2P4_9STAP</name>
<dbReference type="RefSeq" id="WP_241966573.1">
    <property type="nucleotide sequence ID" value="NZ_PZHR01001010.1"/>
</dbReference>
<dbReference type="GO" id="GO:0016740">
    <property type="term" value="F:transferase activity"/>
    <property type="evidence" value="ECO:0007669"/>
    <property type="project" value="UniProtKB-KW"/>
</dbReference>
<evidence type="ECO:0000313" key="3">
    <source>
        <dbReference type="Proteomes" id="UP000240400"/>
    </source>
</evidence>
<accession>A0A2T4S2P4</accession>
<feature type="non-terminal residue" evidence="2">
    <location>
        <position position="1"/>
    </location>
</feature>